<accession>F9W8I2</accession>
<gene>
    <name evidence="1" type="ORF">TCIL3000_0_42600</name>
</gene>
<dbReference type="Proteomes" id="UP000000702">
    <property type="component" value="Unassembled WGS sequence"/>
</dbReference>
<evidence type="ECO:0000313" key="2">
    <source>
        <dbReference type="Proteomes" id="UP000000702"/>
    </source>
</evidence>
<comment type="caution">
    <text evidence="1">The sequence shown here is derived from an EMBL/GenBank/DDBJ whole genome shotgun (WGS) entry which is preliminary data.</text>
</comment>
<dbReference type="AlphaFoldDB" id="F9W8I2"/>
<evidence type="ECO:0000313" key="1">
    <source>
        <dbReference type="EMBL" id="CCD13514.1"/>
    </source>
</evidence>
<proteinExistence type="predicted"/>
<name>F9W8I2_TRYCI</name>
<dbReference type="EMBL" id="CAEQ01001170">
    <property type="protein sequence ID" value="CCD13514.1"/>
    <property type="molecule type" value="Genomic_DNA"/>
</dbReference>
<reference evidence="1 2" key="2">
    <citation type="journal article" date="2012" name="Proc. Natl. Acad. Sci. U.S.A.">
        <title>Antigenic diversity is generated by distinct evolutionary mechanisms in African trypanosome species.</title>
        <authorList>
            <person name="Jackson A.P."/>
            <person name="Berry A."/>
            <person name="Aslett M."/>
            <person name="Allison H.C."/>
            <person name="Burton P."/>
            <person name="Vavrova-Anderson J."/>
            <person name="Brown R."/>
            <person name="Browne H."/>
            <person name="Corton N."/>
            <person name="Hauser H."/>
            <person name="Gamble J."/>
            <person name="Gilderthorp R."/>
            <person name="Marcello L."/>
            <person name="McQuillan J."/>
            <person name="Otto T.D."/>
            <person name="Quail M.A."/>
            <person name="Sanders M.J."/>
            <person name="van Tonder A."/>
            <person name="Ginger M.L."/>
            <person name="Field M.C."/>
            <person name="Barry J.D."/>
            <person name="Hertz-Fowler C."/>
            <person name="Berriman M."/>
        </authorList>
    </citation>
    <scope>NUCLEOTIDE SEQUENCE [LARGE SCALE GENOMIC DNA]</scope>
    <source>
        <strain evidence="1 2">IL3000</strain>
    </source>
</reference>
<reference evidence="2" key="1">
    <citation type="submission" date="2011-07" db="EMBL/GenBank/DDBJ databases">
        <title>Divergent evolution of antigenic variation in African trypanosomes.</title>
        <authorList>
            <person name="Jackson A.P."/>
            <person name="Berry A."/>
            <person name="Allison H.C."/>
            <person name="Burton P."/>
            <person name="Anderson J."/>
            <person name="Aslett M."/>
            <person name="Brown R."/>
            <person name="Corton N."/>
            <person name="Harris D."/>
            <person name="Hauser H."/>
            <person name="Gamble J."/>
            <person name="Gilderthorp R."/>
            <person name="McQuillan J."/>
            <person name="Quail M.A."/>
            <person name="Sanders M."/>
            <person name="Van Tonder A."/>
            <person name="Ginger M.L."/>
            <person name="Donelson J.E."/>
            <person name="Field M.C."/>
            <person name="Barry J.D."/>
            <person name="Berriman M."/>
            <person name="Hertz-Fowler C."/>
        </authorList>
    </citation>
    <scope>NUCLEOTIDE SEQUENCE [LARGE SCALE GENOMIC DNA]</scope>
    <source>
        <strain evidence="2">IL3000</strain>
    </source>
</reference>
<keyword evidence="2" id="KW-1185">Reference proteome</keyword>
<organism evidence="1 2">
    <name type="scientific">Trypanosoma congolense (strain IL3000)</name>
    <dbReference type="NCBI Taxonomy" id="1068625"/>
    <lineage>
        <taxon>Eukaryota</taxon>
        <taxon>Discoba</taxon>
        <taxon>Euglenozoa</taxon>
        <taxon>Kinetoplastea</taxon>
        <taxon>Metakinetoplastina</taxon>
        <taxon>Trypanosomatida</taxon>
        <taxon>Trypanosomatidae</taxon>
        <taxon>Trypanosoma</taxon>
        <taxon>Nannomonas</taxon>
    </lineage>
</organism>
<dbReference type="VEuPathDB" id="TriTrypDB:TcIL3000_0_42600"/>
<sequence>MEITSGFGENCHWDCEALSLSITHPVMARAAATRPPQFAFMPSVAACPQDAVPANFALIPASYPRPGIEHWAVVDNAAVSYMPPDPMHCPLNGAHTKTILRGGPAIARVQSLCGAFTHGKRHKTTSAPFFPTGAAKQYGSMEGRGFSNESLSCRTGKVTSVRNFSCILGCKHEKGIAGDTAIPPLAQVRPPPCRIPEPSKVIQSAS</sequence>
<protein>
    <submittedName>
        <fullName evidence="1">WGS project CAEQ00000000 data, annotated contig 1735</fullName>
    </submittedName>
</protein>